<evidence type="ECO:0000313" key="4">
    <source>
        <dbReference type="Proteomes" id="UP000214646"/>
    </source>
</evidence>
<comment type="caution">
    <text evidence="3">The sequence shown here is derived from an EMBL/GenBank/DDBJ whole genome shotgun (WGS) entry which is preliminary data.</text>
</comment>
<feature type="region of interest" description="Disordered" evidence="1">
    <location>
        <begin position="59"/>
        <end position="91"/>
    </location>
</feature>
<proteinExistence type="predicted"/>
<dbReference type="RefSeq" id="WP_088256623.1">
    <property type="nucleotide sequence ID" value="NZ_NIDE01000009.1"/>
</dbReference>
<protein>
    <recommendedName>
        <fullName evidence="2">Helix-turn-helix domain-containing protein</fullName>
    </recommendedName>
</protein>
<dbReference type="Proteomes" id="UP000214646">
    <property type="component" value="Unassembled WGS sequence"/>
</dbReference>
<evidence type="ECO:0000259" key="2">
    <source>
        <dbReference type="Pfam" id="PF12728"/>
    </source>
</evidence>
<feature type="compositionally biased region" description="Low complexity" evidence="1">
    <location>
        <begin position="62"/>
        <end position="81"/>
    </location>
</feature>
<sequence length="91" mass="10125">MEPKNYCSPTEFSRRSGLSVVTVRRYLRSGLLPFVQLGGRRHCILIPCDAIERFQLPSTAQPSAEADPSSKPSKSAPLSGPVPRWLWDHSC</sequence>
<gene>
    <name evidence="3" type="ORF">FRUB_05651</name>
</gene>
<dbReference type="InterPro" id="IPR009061">
    <property type="entry name" value="DNA-bd_dom_put_sf"/>
</dbReference>
<dbReference type="InterPro" id="IPR041657">
    <property type="entry name" value="HTH_17"/>
</dbReference>
<feature type="domain" description="Helix-turn-helix" evidence="2">
    <location>
        <begin position="7"/>
        <end position="54"/>
    </location>
</feature>
<dbReference type="SUPFAM" id="SSF46955">
    <property type="entry name" value="Putative DNA-binding domain"/>
    <property type="match status" value="1"/>
</dbReference>
<accession>A0A225DDY6</accession>
<dbReference type="AlphaFoldDB" id="A0A225DDY6"/>
<keyword evidence="4" id="KW-1185">Reference proteome</keyword>
<reference evidence="4" key="1">
    <citation type="submission" date="2017-06" db="EMBL/GenBank/DDBJ databases">
        <title>Genome analysis of Fimbriiglobus ruber SP5, the first member of the order Planctomycetales with confirmed chitinolytic capability.</title>
        <authorList>
            <person name="Ravin N.V."/>
            <person name="Rakitin A.L."/>
            <person name="Ivanova A.A."/>
            <person name="Beletsky A.V."/>
            <person name="Kulichevskaya I.S."/>
            <person name="Mardanov A.V."/>
            <person name="Dedysh S.N."/>
        </authorList>
    </citation>
    <scope>NUCLEOTIDE SEQUENCE [LARGE SCALE GENOMIC DNA]</scope>
    <source>
        <strain evidence="4">SP5</strain>
    </source>
</reference>
<dbReference type="EMBL" id="NIDE01000009">
    <property type="protein sequence ID" value="OWK39761.1"/>
    <property type="molecule type" value="Genomic_DNA"/>
</dbReference>
<evidence type="ECO:0000256" key="1">
    <source>
        <dbReference type="SAM" id="MobiDB-lite"/>
    </source>
</evidence>
<dbReference type="Pfam" id="PF12728">
    <property type="entry name" value="HTH_17"/>
    <property type="match status" value="1"/>
</dbReference>
<organism evidence="3 4">
    <name type="scientific">Fimbriiglobus ruber</name>
    <dbReference type="NCBI Taxonomy" id="1908690"/>
    <lineage>
        <taxon>Bacteria</taxon>
        <taxon>Pseudomonadati</taxon>
        <taxon>Planctomycetota</taxon>
        <taxon>Planctomycetia</taxon>
        <taxon>Gemmatales</taxon>
        <taxon>Gemmataceae</taxon>
        <taxon>Fimbriiglobus</taxon>
    </lineage>
</organism>
<evidence type="ECO:0000313" key="3">
    <source>
        <dbReference type="EMBL" id="OWK39761.1"/>
    </source>
</evidence>
<name>A0A225DDY6_9BACT</name>